<dbReference type="Proteomes" id="UP000326565">
    <property type="component" value="Unassembled WGS sequence"/>
</dbReference>
<protein>
    <submittedName>
        <fullName evidence="1">Uncharacterized protein</fullName>
    </submittedName>
</protein>
<evidence type="ECO:0000313" key="2">
    <source>
        <dbReference type="Proteomes" id="UP000326565"/>
    </source>
</evidence>
<dbReference type="EMBL" id="ML732253">
    <property type="protein sequence ID" value="KAB8072210.1"/>
    <property type="molecule type" value="Genomic_DNA"/>
</dbReference>
<dbReference type="OrthoDB" id="4499169at2759"/>
<proteinExistence type="predicted"/>
<sequence>MHLPASLRAAKIQVPASAWAANKQHTALQRARSGILEPGRIYSHRDFYQQYEEVEPPTNPIASRCFSRCITGDVAVTRSSGMIVNDYSDEFFRTELVRTTGYYKDKNGHDKFDKRARAGIVGGMGLLPSYLDSIAPGGSPHYESPNVTKPWLGYD</sequence>
<name>A0A5N5WYI0_9EURO</name>
<reference evidence="1 2" key="1">
    <citation type="submission" date="2019-04" db="EMBL/GenBank/DDBJ databases">
        <title>Friends and foes A comparative genomics study of 23 Aspergillus species from section Flavi.</title>
        <authorList>
            <consortium name="DOE Joint Genome Institute"/>
            <person name="Kjaerbolling I."/>
            <person name="Vesth T."/>
            <person name="Frisvad J.C."/>
            <person name="Nybo J.L."/>
            <person name="Theobald S."/>
            <person name="Kildgaard S."/>
            <person name="Isbrandt T."/>
            <person name="Kuo A."/>
            <person name="Sato A."/>
            <person name="Lyhne E.K."/>
            <person name="Kogle M.E."/>
            <person name="Wiebenga A."/>
            <person name="Kun R.S."/>
            <person name="Lubbers R.J."/>
            <person name="Makela M.R."/>
            <person name="Barry K."/>
            <person name="Chovatia M."/>
            <person name="Clum A."/>
            <person name="Daum C."/>
            <person name="Haridas S."/>
            <person name="He G."/>
            <person name="LaButti K."/>
            <person name="Lipzen A."/>
            <person name="Mondo S."/>
            <person name="Riley R."/>
            <person name="Salamov A."/>
            <person name="Simmons B.A."/>
            <person name="Magnuson J.K."/>
            <person name="Henrissat B."/>
            <person name="Mortensen U.H."/>
            <person name="Larsen T.O."/>
            <person name="Devries R.P."/>
            <person name="Grigoriev I.V."/>
            <person name="Machida M."/>
            <person name="Baker S.E."/>
            <person name="Andersen M.R."/>
        </authorList>
    </citation>
    <scope>NUCLEOTIDE SEQUENCE [LARGE SCALE GENOMIC DNA]</scope>
    <source>
        <strain evidence="1 2">CBS 151.66</strain>
    </source>
</reference>
<evidence type="ECO:0000313" key="1">
    <source>
        <dbReference type="EMBL" id="KAB8072210.1"/>
    </source>
</evidence>
<gene>
    <name evidence="1" type="ORF">BDV29DRAFT_192719</name>
</gene>
<keyword evidence="2" id="KW-1185">Reference proteome</keyword>
<accession>A0A5N5WYI0</accession>
<dbReference type="AlphaFoldDB" id="A0A5N5WYI0"/>
<organism evidence="1 2">
    <name type="scientific">Aspergillus leporis</name>
    <dbReference type="NCBI Taxonomy" id="41062"/>
    <lineage>
        <taxon>Eukaryota</taxon>
        <taxon>Fungi</taxon>
        <taxon>Dikarya</taxon>
        <taxon>Ascomycota</taxon>
        <taxon>Pezizomycotina</taxon>
        <taxon>Eurotiomycetes</taxon>
        <taxon>Eurotiomycetidae</taxon>
        <taxon>Eurotiales</taxon>
        <taxon>Aspergillaceae</taxon>
        <taxon>Aspergillus</taxon>
        <taxon>Aspergillus subgen. Circumdati</taxon>
    </lineage>
</organism>